<dbReference type="GO" id="GO:0033388">
    <property type="term" value="P:putrescine biosynthetic process from arginine"/>
    <property type="evidence" value="ECO:0007669"/>
    <property type="project" value="TreeGrafter"/>
</dbReference>
<dbReference type="InterPro" id="IPR036526">
    <property type="entry name" value="C-N_Hydrolase_sf"/>
</dbReference>
<dbReference type="PANTHER" id="PTHR43674">
    <property type="entry name" value="NITRILASE C965.09-RELATED"/>
    <property type="match status" value="1"/>
</dbReference>
<dbReference type="AlphaFoldDB" id="A0A1G7D5F7"/>
<dbReference type="OrthoDB" id="9811121at2"/>
<gene>
    <name evidence="3" type="ORF">SAMN04488243_10214</name>
</gene>
<evidence type="ECO:0000256" key="1">
    <source>
        <dbReference type="ARBA" id="ARBA00022801"/>
    </source>
</evidence>
<dbReference type="RefSeq" id="WP_093005014.1">
    <property type="nucleotide sequence ID" value="NZ_FNBC01000002.1"/>
</dbReference>
<feature type="domain" description="CN hydrolase" evidence="2">
    <location>
        <begin position="4"/>
        <end position="254"/>
    </location>
</feature>
<evidence type="ECO:0000259" key="2">
    <source>
        <dbReference type="PROSITE" id="PS50263"/>
    </source>
</evidence>
<proteinExistence type="predicted"/>
<dbReference type="STRING" id="482827.SAMN04488243_10214"/>
<protein>
    <submittedName>
        <fullName evidence="3">Predicted amidohydrolase</fullName>
    </submittedName>
</protein>
<dbReference type="EMBL" id="FNBC01000002">
    <property type="protein sequence ID" value="SDE46759.1"/>
    <property type="molecule type" value="Genomic_DNA"/>
</dbReference>
<keyword evidence="4" id="KW-1185">Reference proteome</keyword>
<keyword evidence="1 3" id="KW-0378">Hydrolase</keyword>
<dbReference type="GO" id="GO:0050126">
    <property type="term" value="F:N-carbamoylputrescine amidase activity"/>
    <property type="evidence" value="ECO:0007669"/>
    <property type="project" value="TreeGrafter"/>
</dbReference>
<dbReference type="PROSITE" id="PS50263">
    <property type="entry name" value="CN_HYDROLASE"/>
    <property type="match status" value="1"/>
</dbReference>
<evidence type="ECO:0000313" key="4">
    <source>
        <dbReference type="Proteomes" id="UP000199446"/>
    </source>
</evidence>
<evidence type="ECO:0000313" key="3">
    <source>
        <dbReference type="EMBL" id="SDE46759.1"/>
    </source>
</evidence>
<dbReference type="InterPro" id="IPR050345">
    <property type="entry name" value="Aliph_Amidase/BUP"/>
</dbReference>
<dbReference type="InterPro" id="IPR003010">
    <property type="entry name" value="C-N_Hydrolase"/>
</dbReference>
<dbReference type="Proteomes" id="UP000199446">
    <property type="component" value="Unassembled WGS sequence"/>
</dbReference>
<dbReference type="Pfam" id="PF00795">
    <property type="entry name" value="CN_hydrolase"/>
    <property type="match status" value="1"/>
</dbReference>
<dbReference type="PANTHER" id="PTHR43674:SF2">
    <property type="entry name" value="BETA-UREIDOPROPIONASE"/>
    <property type="match status" value="1"/>
</dbReference>
<name>A0A1G7D5F7_9DEIN</name>
<organism evidence="3 4">
    <name type="scientific">Thermus arciformis</name>
    <dbReference type="NCBI Taxonomy" id="482827"/>
    <lineage>
        <taxon>Bacteria</taxon>
        <taxon>Thermotogati</taxon>
        <taxon>Deinococcota</taxon>
        <taxon>Deinococci</taxon>
        <taxon>Thermales</taxon>
        <taxon>Thermaceae</taxon>
        <taxon>Thermus</taxon>
    </lineage>
</organism>
<accession>A0A1G7D5F7</accession>
<sequence>MEEVRHAVLQFRPEKSRIGESLARLRAHLEALRPHAPQVVVLPEAALTGYFLQGGVRELALTRHELLELLVGVYEEVGWEGVLDVVVGFYERDEGAYYNSAAYLELPHRVVHVHRKVFLPTYGVFDEERYLARGRRVEAFRTRFGKAALLICEDFWHSITATLAALDGAEVIYVPAASPARGFQGGYPENVARWRTLAQAVAAEHGLYVVVASLVGFEGGKGMSGGSLAVGPDGRVLAEAPLFEEAALLFALDRGRIAPVRYESPLLSDLEAGLPLLLPDLQRVLGRRDADT</sequence>
<reference evidence="4" key="1">
    <citation type="submission" date="2016-10" db="EMBL/GenBank/DDBJ databases">
        <authorList>
            <person name="Varghese N."/>
            <person name="Submissions S."/>
        </authorList>
    </citation>
    <scope>NUCLEOTIDE SEQUENCE [LARGE SCALE GENOMIC DNA]</scope>
    <source>
        <strain evidence="4">CGMCC 1.6992</strain>
    </source>
</reference>
<dbReference type="SUPFAM" id="SSF56317">
    <property type="entry name" value="Carbon-nitrogen hydrolase"/>
    <property type="match status" value="1"/>
</dbReference>
<dbReference type="Gene3D" id="3.60.110.10">
    <property type="entry name" value="Carbon-nitrogen hydrolase"/>
    <property type="match status" value="1"/>
</dbReference>